<reference evidence="1 2" key="1">
    <citation type="submission" date="2019-09" db="EMBL/GenBank/DDBJ databases">
        <title>YIM 132548 draft genome.</title>
        <authorList>
            <person name="Jiang L."/>
        </authorList>
    </citation>
    <scope>NUCLEOTIDE SEQUENCE [LARGE SCALE GENOMIC DNA]</scope>
    <source>
        <strain evidence="1 2">YIM 132548</strain>
    </source>
</reference>
<dbReference type="AlphaFoldDB" id="A0A6N6MGH8"/>
<organism evidence="1 2">
    <name type="scientific">Methylobacterium planeticum</name>
    <dbReference type="NCBI Taxonomy" id="2615211"/>
    <lineage>
        <taxon>Bacteria</taxon>
        <taxon>Pseudomonadati</taxon>
        <taxon>Pseudomonadota</taxon>
        <taxon>Alphaproteobacteria</taxon>
        <taxon>Hyphomicrobiales</taxon>
        <taxon>Methylobacteriaceae</taxon>
        <taxon>Methylobacterium</taxon>
    </lineage>
</organism>
<dbReference type="EMBL" id="VZZJ01000063">
    <property type="protein sequence ID" value="KAB1067898.1"/>
    <property type="molecule type" value="Genomic_DNA"/>
</dbReference>
<evidence type="ECO:0000313" key="2">
    <source>
        <dbReference type="Proteomes" id="UP000441523"/>
    </source>
</evidence>
<name>A0A6N6MGH8_9HYPH</name>
<dbReference type="Proteomes" id="UP000441523">
    <property type="component" value="Unassembled WGS sequence"/>
</dbReference>
<sequence>MSVLTIMLARHAEKPGRNFPGPGVTTEGVEDEKSLVVRGWQRAGAWAGLFGSGFANADYPRPSVIYAAAPESVAKDADFSHRPYETAIPVAERLHLKAVTKWGVSQEPELVKEITKLTGVVLVFWEHKAIVSEIIPALQGDQPLPGVPKKWDGDRFDVVLRFDRALPNAPWSFRQLSPRLLSGDTDKPFAKREE</sequence>
<accession>A0A6N6MGH8</accession>
<evidence type="ECO:0000313" key="1">
    <source>
        <dbReference type="EMBL" id="KAB1067898.1"/>
    </source>
</evidence>
<comment type="caution">
    <text evidence="1">The sequence shown here is derived from an EMBL/GenBank/DDBJ whole genome shotgun (WGS) entry which is preliminary data.</text>
</comment>
<protein>
    <submittedName>
        <fullName evidence="1">Histidine phosphatase family protein</fullName>
    </submittedName>
</protein>
<proteinExistence type="predicted"/>
<gene>
    <name evidence="1" type="ORF">F6X51_27405</name>
</gene>
<keyword evidence="2" id="KW-1185">Reference proteome</keyword>